<protein>
    <submittedName>
        <fullName evidence="15">ADP-ribosylation factor-binding protein GGA1-like isoform X1</fullName>
    </submittedName>
</protein>
<feature type="domain" description="VHS" evidence="11">
    <location>
        <begin position="15"/>
        <end position="145"/>
    </location>
</feature>
<dbReference type="InterPro" id="IPR027422">
    <property type="entry name" value="GGA1-3"/>
</dbReference>
<dbReference type="PANTHER" id="PTHR45905">
    <property type="entry name" value="GOLGI-LOCALIZED, GAMMA-ADAPTIN EAR CONTAINING, ARF BINDING PROTEIN"/>
    <property type="match status" value="1"/>
</dbReference>
<dbReference type="Pfam" id="PF02883">
    <property type="entry name" value="Alpha_adaptinC2"/>
    <property type="match status" value="1"/>
</dbReference>
<evidence type="ECO:0000259" key="11">
    <source>
        <dbReference type="PROSITE" id="PS50179"/>
    </source>
</evidence>
<dbReference type="CDD" id="cd03567">
    <property type="entry name" value="VHS_GGA_metazoan"/>
    <property type="match status" value="1"/>
</dbReference>
<dbReference type="Gene3D" id="1.20.58.160">
    <property type="match status" value="1"/>
</dbReference>
<organism evidence="14 15">
    <name type="scientific">Biomphalaria glabrata</name>
    <name type="common">Bloodfluke planorb</name>
    <name type="synonym">Freshwater snail</name>
    <dbReference type="NCBI Taxonomy" id="6526"/>
    <lineage>
        <taxon>Eukaryota</taxon>
        <taxon>Metazoa</taxon>
        <taxon>Spiralia</taxon>
        <taxon>Lophotrochozoa</taxon>
        <taxon>Mollusca</taxon>
        <taxon>Gastropoda</taxon>
        <taxon>Heterobranchia</taxon>
        <taxon>Euthyneura</taxon>
        <taxon>Panpulmonata</taxon>
        <taxon>Hygrophila</taxon>
        <taxon>Lymnaeoidea</taxon>
        <taxon>Planorbidae</taxon>
        <taxon>Biomphalaria</taxon>
    </lineage>
</organism>
<evidence type="ECO:0000259" key="13">
    <source>
        <dbReference type="PROSITE" id="PS50909"/>
    </source>
</evidence>
<evidence type="ECO:0000256" key="9">
    <source>
        <dbReference type="ARBA" id="ARBA00023136"/>
    </source>
</evidence>
<dbReference type="Pfam" id="PF00790">
    <property type="entry name" value="VHS"/>
    <property type="match status" value="1"/>
</dbReference>
<evidence type="ECO:0000256" key="3">
    <source>
        <dbReference type="ARBA" id="ARBA00008099"/>
    </source>
</evidence>
<dbReference type="Gene3D" id="1.20.5.170">
    <property type="match status" value="1"/>
</dbReference>
<accession>A0A9W2ZS87</accession>
<keyword evidence="7" id="KW-0653">Protein transport</keyword>
<dbReference type="SMART" id="SM00288">
    <property type="entry name" value="VHS"/>
    <property type="match status" value="1"/>
</dbReference>
<dbReference type="PROSITE" id="PS50179">
    <property type="entry name" value="VHS"/>
    <property type="match status" value="1"/>
</dbReference>
<keyword evidence="14" id="KW-1185">Reference proteome</keyword>
<dbReference type="GO" id="GO:0006893">
    <property type="term" value="P:Golgi to plasma membrane transport"/>
    <property type="evidence" value="ECO:0007669"/>
    <property type="project" value="TreeGrafter"/>
</dbReference>
<dbReference type="SUPFAM" id="SSF48464">
    <property type="entry name" value="ENTH/VHS domain"/>
    <property type="match status" value="1"/>
</dbReference>
<dbReference type="RefSeq" id="XP_055877866.1">
    <property type="nucleotide sequence ID" value="XM_056021891.1"/>
</dbReference>
<feature type="region of interest" description="Disordered" evidence="10">
    <location>
        <begin position="150"/>
        <end position="169"/>
    </location>
</feature>
<feature type="domain" description="GAE" evidence="12">
    <location>
        <begin position="571"/>
        <end position="690"/>
    </location>
</feature>
<name>A0A9W2ZS87_BIOGL</name>
<feature type="domain" description="GAT" evidence="13">
    <location>
        <begin position="169"/>
        <end position="297"/>
    </location>
</feature>
<dbReference type="InterPro" id="IPR008152">
    <property type="entry name" value="Clathrin_a/b/g-adaptin_app_Ig"/>
</dbReference>
<dbReference type="Gene3D" id="1.25.40.90">
    <property type="match status" value="1"/>
</dbReference>
<evidence type="ECO:0000256" key="6">
    <source>
        <dbReference type="ARBA" id="ARBA00022843"/>
    </source>
</evidence>
<dbReference type="AlphaFoldDB" id="A0A9W2ZS87"/>
<dbReference type="InterPro" id="IPR008153">
    <property type="entry name" value="GAE_dom"/>
</dbReference>
<evidence type="ECO:0000313" key="14">
    <source>
        <dbReference type="Proteomes" id="UP001165740"/>
    </source>
</evidence>
<dbReference type="PANTHER" id="PTHR45905:SF1">
    <property type="entry name" value="GOLGI-LOCALIZED, GAMMA-ADAPTIN EAR CONTAINING, ARF BINDING PROTEIN"/>
    <property type="match status" value="1"/>
</dbReference>
<keyword evidence="6" id="KW-0832">Ubl conjugation</keyword>
<keyword evidence="8" id="KW-0333">Golgi apparatus</keyword>
<evidence type="ECO:0000313" key="15">
    <source>
        <dbReference type="RefSeq" id="XP_055877866.1"/>
    </source>
</evidence>
<dbReference type="GO" id="GO:0043130">
    <property type="term" value="F:ubiquitin binding"/>
    <property type="evidence" value="ECO:0007669"/>
    <property type="project" value="InterPro"/>
</dbReference>
<dbReference type="SUPFAM" id="SSF49348">
    <property type="entry name" value="Clathrin adaptor appendage domain"/>
    <property type="match status" value="1"/>
</dbReference>
<dbReference type="OrthoDB" id="447025at2759"/>
<dbReference type="Pfam" id="PF03127">
    <property type="entry name" value="GAT"/>
    <property type="match status" value="1"/>
</dbReference>
<dbReference type="Gene3D" id="2.60.40.1230">
    <property type="match status" value="1"/>
</dbReference>
<dbReference type="PROSITE" id="PS50909">
    <property type="entry name" value="GAT"/>
    <property type="match status" value="1"/>
</dbReference>
<dbReference type="InterPro" id="IPR004152">
    <property type="entry name" value="GAT_dom"/>
</dbReference>
<evidence type="ECO:0000256" key="2">
    <source>
        <dbReference type="ARBA" id="ARBA00004220"/>
    </source>
</evidence>
<dbReference type="GO" id="GO:0005802">
    <property type="term" value="C:trans-Golgi network"/>
    <property type="evidence" value="ECO:0007669"/>
    <property type="project" value="InterPro"/>
</dbReference>
<keyword evidence="4" id="KW-0813">Transport</keyword>
<dbReference type="GO" id="GO:0031267">
    <property type="term" value="F:small GTPase binding"/>
    <property type="evidence" value="ECO:0007669"/>
    <property type="project" value="InterPro"/>
</dbReference>
<evidence type="ECO:0000256" key="4">
    <source>
        <dbReference type="ARBA" id="ARBA00022448"/>
    </source>
</evidence>
<dbReference type="InterPro" id="IPR038425">
    <property type="entry name" value="GAT_sf"/>
</dbReference>
<proteinExistence type="inferred from homology"/>
<gene>
    <name evidence="15" type="primary">LOC106063838</name>
</gene>
<dbReference type="Pfam" id="PF18308">
    <property type="entry name" value="GGA_N-GAT"/>
    <property type="match status" value="1"/>
</dbReference>
<keyword evidence="9" id="KW-0472">Membrane</keyword>
<comment type="similarity">
    <text evidence="3">Belongs to the GGA protein family.</text>
</comment>
<evidence type="ECO:0000256" key="5">
    <source>
        <dbReference type="ARBA" id="ARBA00022753"/>
    </source>
</evidence>
<dbReference type="InterPro" id="IPR041198">
    <property type="entry name" value="GGA_N-GAT"/>
</dbReference>
<evidence type="ECO:0000256" key="10">
    <source>
        <dbReference type="SAM" id="MobiDB-lite"/>
    </source>
</evidence>
<dbReference type="InterPro" id="IPR008942">
    <property type="entry name" value="ENTH_VHS"/>
</dbReference>
<evidence type="ECO:0000256" key="7">
    <source>
        <dbReference type="ARBA" id="ARBA00022927"/>
    </source>
</evidence>
<dbReference type="InterPro" id="IPR002014">
    <property type="entry name" value="VHS_dom"/>
</dbReference>
<dbReference type="Proteomes" id="UP001165740">
    <property type="component" value="Chromosome 2"/>
</dbReference>
<evidence type="ECO:0000259" key="12">
    <source>
        <dbReference type="PROSITE" id="PS50180"/>
    </source>
</evidence>
<dbReference type="PROSITE" id="PS50180">
    <property type="entry name" value="GAE"/>
    <property type="match status" value="1"/>
</dbReference>
<keyword evidence="5" id="KW-0967">Endosome</keyword>
<dbReference type="GeneID" id="106063838"/>
<dbReference type="CDD" id="cd14234">
    <property type="entry name" value="GAT_GGA_meta"/>
    <property type="match status" value="1"/>
</dbReference>
<dbReference type="GO" id="GO:0035091">
    <property type="term" value="F:phosphatidylinositol binding"/>
    <property type="evidence" value="ECO:0007669"/>
    <property type="project" value="InterPro"/>
</dbReference>
<dbReference type="OMA" id="CGDDFQD"/>
<dbReference type="SMART" id="SM00809">
    <property type="entry name" value="Alpha_adaptinC2"/>
    <property type="match status" value="1"/>
</dbReference>
<sequence>MATSDDSLEILLNRATDPSLKEPDWDKIAAFCDKVVMELEGPLLSTRLLAHKIQSPVEKEAQYALATLEACVKNCGRYFHQEIGKFRFLNEIIKVVSPKYLGNRTSEQVKKKCIEILYSWYKGLTHEPKIAEAYRMLKAQGIVKEDPSYMDKTFDPFPPPKPRKADFEDDEKAKTLEKLLRSKNPEDLQAANRLIKSMVKEDMEKTEKRSRRINELESVRNQVKLLTEMISQYSSASSSKEELEMMKELYDNLEKQRPNLFRLASDTDENDNDGINDILKANDSVTRVMTLYKETFEGEKPAGDYTVGAKDSCLLDLGLDGSHKTINPTSATSTAGLLENDFKSLGLTDMNDFGNLFNGMSAQQQQPATFPSLHPQTASLASQHFPSPSLAFSGMTATPSLQPSSSLFSAGPPAYSAISHSIRPTVPSSTADPTLSVFSQPTLKNMSNSTLADLDILNQSLQDYNLSKESFPVKTLYINRHVPVKLPLNQLAANKAAAASVAVTASTSASVTASATQLANQAILKPMGPTSSPQMLPTAADFSPLVSAEPAPELLPLTDVFVPLEKIQPAPDIPSVTAYEKNNLKVMVHFTKDRPRPDVIAMVISTISTNSSPIAGFVLQAAVPKTMKVKLQPPSATDFPAYNPILPPAAITQVMLVANPKKEKVRLKYKLSYTYNNELISDVGDIEGIPVQ</sequence>
<evidence type="ECO:0000256" key="8">
    <source>
        <dbReference type="ARBA" id="ARBA00023034"/>
    </source>
</evidence>
<dbReference type="InterPro" id="IPR013041">
    <property type="entry name" value="Clathrin_app_Ig-like_sf"/>
</dbReference>
<dbReference type="GO" id="GO:0031901">
    <property type="term" value="C:early endosome membrane"/>
    <property type="evidence" value="ECO:0007669"/>
    <property type="project" value="UniProtKB-SubCell"/>
</dbReference>
<reference evidence="15" key="1">
    <citation type="submission" date="2025-08" db="UniProtKB">
        <authorList>
            <consortium name="RefSeq"/>
        </authorList>
    </citation>
    <scope>IDENTIFICATION</scope>
</reference>
<comment type="subcellular location">
    <subcellularLocation>
        <location evidence="2">Early endosome membrane</location>
        <topology evidence="2">Peripheral membrane protein</topology>
    </subcellularLocation>
    <subcellularLocation>
        <location evidence="1">Golgi apparatus</location>
        <location evidence="1">trans-Golgi network membrane</location>
        <topology evidence="1">Peripheral membrane protein</topology>
    </subcellularLocation>
</comment>
<evidence type="ECO:0000256" key="1">
    <source>
        <dbReference type="ARBA" id="ARBA00004150"/>
    </source>
</evidence>
<dbReference type="GO" id="GO:0034394">
    <property type="term" value="P:protein localization to cell surface"/>
    <property type="evidence" value="ECO:0007669"/>
    <property type="project" value="TreeGrafter"/>
</dbReference>
<dbReference type="SUPFAM" id="SSF89009">
    <property type="entry name" value="GAT-like domain"/>
    <property type="match status" value="1"/>
</dbReference>
<dbReference type="GO" id="GO:0006886">
    <property type="term" value="P:intracellular protein transport"/>
    <property type="evidence" value="ECO:0007669"/>
    <property type="project" value="InterPro"/>
</dbReference>